<dbReference type="SUPFAM" id="SSF54001">
    <property type="entry name" value="Cysteine proteinases"/>
    <property type="match status" value="1"/>
</dbReference>
<dbReference type="InterPro" id="IPR000064">
    <property type="entry name" value="NLP_P60_dom"/>
</dbReference>
<protein>
    <submittedName>
        <fullName evidence="8">NlpC/P60 family protein</fullName>
    </submittedName>
</protein>
<keyword evidence="3" id="KW-0378">Hydrolase</keyword>
<evidence type="ECO:0000313" key="9">
    <source>
        <dbReference type="Proteomes" id="UP001339911"/>
    </source>
</evidence>
<comment type="caution">
    <text evidence="8">The sequence shown here is derived from an EMBL/GenBank/DDBJ whole genome shotgun (WGS) entry which is preliminary data.</text>
</comment>
<keyword evidence="5" id="KW-0175">Coiled coil</keyword>
<name>A0ABU7S5S2_9ACTN</name>
<dbReference type="EMBL" id="JAZGQL010000001">
    <property type="protein sequence ID" value="MEE6305283.1"/>
    <property type="molecule type" value="Genomic_DNA"/>
</dbReference>
<feature type="coiled-coil region" evidence="5">
    <location>
        <begin position="92"/>
        <end position="119"/>
    </location>
</feature>
<keyword evidence="9" id="KW-1185">Reference proteome</keyword>
<evidence type="ECO:0000256" key="1">
    <source>
        <dbReference type="ARBA" id="ARBA00007074"/>
    </source>
</evidence>
<sequence>MASSRRGRPDRAVHAVSPVLRPLVWSALVGAIVAGAMATPVYADPPLPSTVPDAGVRPQPVGAPNVPTGTGVPTTPSYPLPPSVNGPLASQIMALEVEVAQLGDQLLQLRQERDTATTEMTTADGARQKARLELANARTAADNAAAGALKDAAGLPPGAFGSDLHGLDLLGRIQRGEQRSGDTELAAGEVARAQQAERQAEAAYQAASGTYQQKVTAFNTADKRYKERSAALVKLKRDNADQLKAIERAREAAEQRIGATIGSDSVAGMMAHPKARAAMRYALAQRGDPYLWGAEGPDRFDCSGLMLASYLSVGKRIPRVSRDQYNGTRNQSVAREALLPGDLVFFASGSSWTSIHHVGMYIGGGKMVHAPTTGDVVKVSTVWWSRFYAATRIFPAVPAPNATTPPPTTPPPTTPPPTTPPPTTQPTTPPTTAPTTPPATPPTSAPTTPPATPPVTPPVTPAPPNPPTSTRPPTPPVTSSAAEPSDGTPSASGSAPAADGSPDSD</sequence>
<dbReference type="InterPro" id="IPR051794">
    <property type="entry name" value="PG_Endopeptidase_C40"/>
</dbReference>
<organism evidence="8 9">
    <name type="scientific">Plantactinospora veratri</name>
    <dbReference type="NCBI Taxonomy" id="1436122"/>
    <lineage>
        <taxon>Bacteria</taxon>
        <taxon>Bacillati</taxon>
        <taxon>Actinomycetota</taxon>
        <taxon>Actinomycetes</taxon>
        <taxon>Micromonosporales</taxon>
        <taxon>Micromonosporaceae</taxon>
        <taxon>Plantactinospora</taxon>
    </lineage>
</organism>
<evidence type="ECO:0000259" key="7">
    <source>
        <dbReference type="PROSITE" id="PS51935"/>
    </source>
</evidence>
<evidence type="ECO:0000256" key="2">
    <source>
        <dbReference type="ARBA" id="ARBA00022670"/>
    </source>
</evidence>
<dbReference type="PANTHER" id="PTHR47359">
    <property type="entry name" value="PEPTIDOGLYCAN DL-ENDOPEPTIDASE CWLO"/>
    <property type="match status" value="1"/>
</dbReference>
<dbReference type="RefSeq" id="WP_331205699.1">
    <property type="nucleotide sequence ID" value="NZ_JAZGQL010000001.1"/>
</dbReference>
<evidence type="ECO:0000256" key="5">
    <source>
        <dbReference type="SAM" id="Coils"/>
    </source>
</evidence>
<feature type="compositionally biased region" description="Low complexity" evidence="6">
    <location>
        <begin position="477"/>
        <end position="505"/>
    </location>
</feature>
<dbReference type="Gene3D" id="3.90.1720.10">
    <property type="entry name" value="endopeptidase domain like (from Nostoc punctiforme)"/>
    <property type="match status" value="1"/>
</dbReference>
<evidence type="ECO:0000256" key="6">
    <source>
        <dbReference type="SAM" id="MobiDB-lite"/>
    </source>
</evidence>
<dbReference type="PROSITE" id="PS51935">
    <property type="entry name" value="NLPC_P60"/>
    <property type="match status" value="1"/>
</dbReference>
<feature type="domain" description="NlpC/P60" evidence="7">
    <location>
        <begin position="272"/>
        <end position="395"/>
    </location>
</feature>
<keyword evidence="2" id="KW-0645">Protease</keyword>
<dbReference type="InterPro" id="IPR038765">
    <property type="entry name" value="Papain-like_cys_pep_sf"/>
</dbReference>
<gene>
    <name evidence="8" type="ORF">V1634_00345</name>
</gene>
<evidence type="ECO:0000256" key="3">
    <source>
        <dbReference type="ARBA" id="ARBA00022801"/>
    </source>
</evidence>
<comment type="similarity">
    <text evidence="1">Belongs to the peptidase C40 family.</text>
</comment>
<feature type="region of interest" description="Disordered" evidence="6">
    <location>
        <begin position="397"/>
        <end position="505"/>
    </location>
</feature>
<keyword evidence="4" id="KW-0788">Thiol protease</keyword>
<evidence type="ECO:0000256" key="4">
    <source>
        <dbReference type="ARBA" id="ARBA00022807"/>
    </source>
</evidence>
<feature type="compositionally biased region" description="Pro residues" evidence="6">
    <location>
        <begin position="403"/>
        <end position="476"/>
    </location>
</feature>
<dbReference type="PRINTS" id="PR01217">
    <property type="entry name" value="PRICHEXTENSN"/>
</dbReference>
<dbReference type="Pfam" id="PF00877">
    <property type="entry name" value="NLPC_P60"/>
    <property type="match status" value="1"/>
</dbReference>
<accession>A0ABU7S5S2</accession>
<evidence type="ECO:0000313" key="8">
    <source>
        <dbReference type="EMBL" id="MEE6305283.1"/>
    </source>
</evidence>
<proteinExistence type="inferred from homology"/>
<dbReference type="Proteomes" id="UP001339911">
    <property type="component" value="Unassembled WGS sequence"/>
</dbReference>
<reference evidence="8 9" key="1">
    <citation type="submission" date="2024-01" db="EMBL/GenBank/DDBJ databases">
        <title>Genome insights into Plantactinospora veratri sp. nov.</title>
        <authorList>
            <person name="Wang L."/>
        </authorList>
    </citation>
    <scope>NUCLEOTIDE SEQUENCE [LARGE SCALE GENOMIC DNA]</scope>
    <source>
        <strain evidence="8 9">NEAU-FHS4</strain>
    </source>
</reference>
<dbReference type="PANTHER" id="PTHR47359:SF3">
    <property type="entry name" value="NLP_P60 DOMAIN-CONTAINING PROTEIN-RELATED"/>
    <property type="match status" value="1"/>
</dbReference>